<keyword evidence="3" id="KW-1185">Reference proteome</keyword>
<evidence type="ECO:0000256" key="1">
    <source>
        <dbReference type="SAM" id="Phobius"/>
    </source>
</evidence>
<reference evidence="2" key="2">
    <citation type="submission" date="2023-01" db="EMBL/GenBank/DDBJ databases">
        <authorList>
            <person name="Sun Q."/>
            <person name="Evtushenko L."/>
        </authorList>
    </citation>
    <scope>NUCLEOTIDE SEQUENCE</scope>
    <source>
        <strain evidence="2">VKM Ac-1321</strain>
    </source>
</reference>
<protein>
    <submittedName>
        <fullName evidence="2">Uncharacterized protein</fullName>
    </submittedName>
</protein>
<evidence type="ECO:0000313" key="3">
    <source>
        <dbReference type="Proteomes" id="UP001143480"/>
    </source>
</evidence>
<keyword evidence="1" id="KW-1133">Transmembrane helix</keyword>
<sequence length="97" mass="10416">MDDTLVRQPMWHAWRLQGRVEAACGRSDKFGQIEQQFVAWLQDGAYASPAVATSVEPYLAGYLQGAAVAGRRWGRTMGLIIGLVLGVVAGILAGVLT</sequence>
<dbReference type="RefSeq" id="WP_261963550.1">
    <property type="nucleotide sequence ID" value="NZ_BAAAXA010000003.1"/>
</dbReference>
<dbReference type="Proteomes" id="UP001143480">
    <property type="component" value="Unassembled WGS sequence"/>
</dbReference>
<reference evidence="2" key="1">
    <citation type="journal article" date="2014" name="Int. J. Syst. Evol. Microbiol.">
        <title>Complete genome sequence of Corynebacterium casei LMG S-19264T (=DSM 44701T), isolated from a smear-ripened cheese.</title>
        <authorList>
            <consortium name="US DOE Joint Genome Institute (JGI-PGF)"/>
            <person name="Walter F."/>
            <person name="Albersmeier A."/>
            <person name="Kalinowski J."/>
            <person name="Ruckert C."/>
        </authorList>
    </citation>
    <scope>NUCLEOTIDE SEQUENCE</scope>
    <source>
        <strain evidence="2">VKM Ac-1321</strain>
    </source>
</reference>
<feature type="transmembrane region" description="Helical" evidence="1">
    <location>
        <begin position="77"/>
        <end position="96"/>
    </location>
</feature>
<keyword evidence="1" id="KW-0472">Membrane</keyword>
<evidence type="ECO:0000313" key="2">
    <source>
        <dbReference type="EMBL" id="GLL01709.1"/>
    </source>
</evidence>
<organism evidence="2 3">
    <name type="scientific">Dactylosporangium matsuzakiense</name>
    <dbReference type="NCBI Taxonomy" id="53360"/>
    <lineage>
        <taxon>Bacteria</taxon>
        <taxon>Bacillati</taxon>
        <taxon>Actinomycetota</taxon>
        <taxon>Actinomycetes</taxon>
        <taxon>Micromonosporales</taxon>
        <taxon>Micromonosporaceae</taxon>
        <taxon>Dactylosporangium</taxon>
    </lineage>
</organism>
<keyword evidence="1" id="KW-0812">Transmembrane</keyword>
<gene>
    <name evidence="2" type="ORF">GCM10017581_034510</name>
</gene>
<proteinExistence type="predicted"/>
<accession>A0A9W6NLT9</accession>
<name>A0A9W6NLT9_9ACTN</name>
<dbReference type="EMBL" id="BSFP01000018">
    <property type="protein sequence ID" value="GLL01709.1"/>
    <property type="molecule type" value="Genomic_DNA"/>
</dbReference>
<comment type="caution">
    <text evidence="2">The sequence shown here is derived from an EMBL/GenBank/DDBJ whole genome shotgun (WGS) entry which is preliminary data.</text>
</comment>
<dbReference type="AlphaFoldDB" id="A0A9W6NLT9"/>